<dbReference type="Pfam" id="PF13185">
    <property type="entry name" value="GAF_2"/>
    <property type="match status" value="1"/>
</dbReference>
<dbReference type="Gene3D" id="3.60.40.10">
    <property type="entry name" value="PPM-type phosphatase domain"/>
    <property type="match status" value="1"/>
</dbReference>
<keyword evidence="5" id="KW-1185">Reference proteome</keyword>
<dbReference type="RefSeq" id="WP_276111036.1">
    <property type="nucleotide sequence ID" value="NZ_JARJBB010000013.1"/>
</dbReference>
<keyword evidence="1" id="KW-0378">Hydrolase</keyword>
<feature type="domain" description="GAF" evidence="2">
    <location>
        <begin position="23"/>
        <end position="178"/>
    </location>
</feature>
<dbReference type="InterPro" id="IPR029016">
    <property type="entry name" value="GAF-like_dom_sf"/>
</dbReference>
<evidence type="ECO:0000259" key="3">
    <source>
        <dbReference type="SMART" id="SM00331"/>
    </source>
</evidence>
<dbReference type="PANTHER" id="PTHR43156:SF2">
    <property type="entry name" value="STAGE II SPORULATION PROTEIN E"/>
    <property type="match status" value="1"/>
</dbReference>
<evidence type="ECO:0000313" key="5">
    <source>
        <dbReference type="Proteomes" id="UP001221150"/>
    </source>
</evidence>
<dbReference type="SMART" id="SM00065">
    <property type="entry name" value="GAF"/>
    <property type="match status" value="1"/>
</dbReference>
<dbReference type="SUPFAM" id="SSF55781">
    <property type="entry name" value="GAF domain-like"/>
    <property type="match status" value="1"/>
</dbReference>
<proteinExistence type="predicted"/>
<comment type="caution">
    <text evidence="4">The sequence shown here is derived from an EMBL/GenBank/DDBJ whole genome shotgun (WGS) entry which is preliminary data.</text>
</comment>
<dbReference type="SUPFAM" id="SSF81606">
    <property type="entry name" value="PP2C-like"/>
    <property type="match status" value="1"/>
</dbReference>
<protein>
    <submittedName>
        <fullName evidence="4">SpoIIE family protein phosphatase</fullName>
    </submittedName>
</protein>
<dbReference type="PANTHER" id="PTHR43156">
    <property type="entry name" value="STAGE II SPORULATION PROTEIN E-RELATED"/>
    <property type="match status" value="1"/>
</dbReference>
<dbReference type="SMART" id="SM00331">
    <property type="entry name" value="PP2C_SIG"/>
    <property type="match status" value="1"/>
</dbReference>
<evidence type="ECO:0000259" key="2">
    <source>
        <dbReference type="SMART" id="SM00065"/>
    </source>
</evidence>
<dbReference type="Pfam" id="PF07228">
    <property type="entry name" value="SpoIIE"/>
    <property type="match status" value="1"/>
</dbReference>
<dbReference type="Proteomes" id="UP001221150">
    <property type="component" value="Unassembled WGS sequence"/>
</dbReference>
<dbReference type="Gene3D" id="3.30.450.40">
    <property type="match status" value="1"/>
</dbReference>
<dbReference type="InterPro" id="IPR052016">
    <property type="entry name" value="Bact_Sigma-Reg"/>
</dbReference>
<dbReference type="InterPro" id="IPR003018">
    <property type="entry name" value="GAF"/>
</dbReference>
<feature type="domain" description="PPM-type phosphatase" evidence="3">
    <location>
        <begin position="195"/>
        <end position="421"/>
    </location>
</feature>
<reference evidence="4 5" key="1">
    <citation type="submission" date="2023-03" db="EMBL/GenBank/DDBJ databases">
        <title>Draft genome sequence of Streptomyces sp. K1PA1 isolated from peat swamp forest in Thailand.</title>
        <authorList>
            <person name="Klaysubun C."/>
            <person name="Duangmal K."/>
        </authorList>
    </citation>
    <scope>NUCLEOTIDE SEQUENCE [LARGE SCALE GENOMIC DNA]</scope>
    <source>
        <strain evidence="4 5">K1PA1</strain>
    </source>
</reference>
<dbReference type="EMBL" id="JARJBB010000013">
    <property type="protein sequence ID" value="MDF3301456.1"/>
    <property type="molecule type" value="Genomic_DNA"/>
</dbReference>
<gene>
    <name evidence="4" type="ORF">P3H78_23095</name>
</gene>
<dbReference type="InterPro" id="IPR036457">
    <property type="entry name" value="PPM-type-like_dom_sf"/>
</dbReference>
<sequence>MAVATETSRILLAAAEAFVGAADVADVRRRVRDLVISDLEPVYVGLVTLVRAGDGAPHAVRVLDPEFDIRPETDYRTFGVDASWPTARAMSSNRIVTVTSRAELTRDYGPEAVDVWDTLGFASLAAVPLTGTRETIGALIIAWSQPYVLSDEERAVLTAIAAYAAGATERAVFLEERISVARRLQQHLLPDVRPVAGLDVAAHYRPAATRDLVGGDWYDAYPVSGTGVRGRKLAVTIGDITGHNAEAAALMGQARSMLRQADFDHPGRGPASAVEAVEQACFALDVPLSGTLVHAHLAAVDDGCWDVHWTNAGHPPPIVVSPDREVRLLHDHDRLIFPLLGPTRRTVHRVRLPPGAILLLYTDGLVEHRNTVVDHHIGRAARILAEEAARGTPLPGILARLAAEVPPSSGADDLALLVVRCASGRLPPPRSADPAPAAP</sequence>
<dbReference type="InterPro" id="IPR001932">
    <property type="entry name" value="PPM-type_phosphatase-like_dom"/>
</dbReference>
<accession>A0ABT6A9X5</accession>
<name>A0ABT6A9X5_9ACTN</name>
<evidence type="ECO:0000256" key="1">
    <source>
        <dbReference type="ARBA" id="ARBA00022801"/>
    </source>
</evidence>
<evidence type="ECO:0000313" key="4">
    <source>
        <dbReference type="EMBL" id="MDF3301456.1"/>
    </source>
</evidence>
<organism evidence="4 5">
    <name type="scientific">Streptomyces tropicalis</name>
    <dbReference type="NCBI Taxonomy" id="3034234"/>
    <lineage>
        <taxon>Bacteria</taxon>
        <taxon>Bacillati</taxon>
        <taxon>Actinomycetota</taxon>
        <taxon>Actinomycetes</taxon>
        <taxon>Kitasatosporales</taxon>
        <taxon>Streptomycetaceae</taxon>
        <taxon>Streptomyces</taxon>
    </lineage>
</organism>